<dbReference type="EMBL" id="QRYC01000029">
    <property type="protein sequence ID" value="RGU54519.1"/>
    <property type="molecule type" value="Genomic_DNA"/>
</dbReference>
<keyword evidence="3" id="KW-0645">Protease</keyword>
<evidence type="ECO:0000313" key="3">
    <source>
        <dbReference type="EMBL" id="RGU54519.1"/>
    </source>
</evidence>
<dbReference type="Gene3D" id="3.40.710.10">
    <property type="entry name" value="DD-peptidase/beta-lactamase superfamily"/>
    <property type="match status" value="1"/>
</dbReference>
<dbReference type="InterPro" id="IPR000667">
    <property type="entry name" value="Peptidase_S13"/>
</dbReference>
<sequence length="459" mass="49328">MMRYWGVVFCFCLWGWGVQGQPEVALKQLLETPGLNHAAIGISVKKVGDGTTVLAHQAGMALTPASVTKLLPTVFALQERGKDFRFKTRVGYTGKIQDGTLTGDLILVAAGDPTLESRYFPNHSLLSPIVTALEKAGIQRIDGSIRVEGALPGVNIPGSWTWEDVSNYYAALYLPFNYRDNTCFYHFQTGVAGTPAKLKEIVPALPGVKIVNEVTAAVGNRDDAWVFGGPYSEVLCIRGTLPQNRTLFKVKGAIHRPAEVFVAELTDILKARGITVAKKKIEEQPRTEWLTLTSPELGEIVFHTNKASVNLFAEALGCLVAPADWPEKVGMLLKEAGIPAEGMILKDACGLSPMGAVPASVFTDLLVYADKVVGETLGRSLPVAGKDGGLSGYCIGATALKGRMQAKTGSMSGVRCLAGYLTTTGNERMAFTVLINHYTCTASQLQKAVGKFLQSLLSY</sequence>
<dbReference type="SUPFAM" id="SSF56601">
    <property type="entry name" value="beta-lactamase/transpeptidase-like"/>
    <property type="match status" value="1"/>
</dbReference>
<dbReference type="RefSeq" id="WP_118160707.1">
    <property type="nucleotide sequence ID" value="NZ_JADNDE010000129.1"/>
</dbReference>
<accession>A0A412TL73</accession>
<dbReference type="Proteomes" id="UP000284243">
    <property type="component" value="Unassembled WGS sequence"/>
</dbReference>
<dbReference type="EC" id="3.4.16.4" evidence="3"/>
<dbReference type="NCBIfam" id="TIGR00666">
    <property type="entry name" value="PBP4"/>
    <property type="match status" value="1"/>
</dbReference>
<comment type="caution">
    <text evidence="3">The sequence shown here is derived from an EMBL/GenBank/DDBJ whole genome shotgun (WGS) entry which is preliminary data.</text>
</comment>
<organism evidence="3 4">
    <name type="scientific">Odoribacter splanchnicus</name>
    <dbReference type="NCBI Taxonomy" id="28118"/>
    <lineage>
        <taxon>Bacteria</taxon>
        <taxon>Pseudomonadati</taxon>
        <taxon>Bacteroidota</taxon>
        <taxon>Bacteroidia</taxon>
        <taxon>Bacteroidales</taxon>
        <taxon>Odoribacteraceae</taxon>
        <taxon>Odoribacter</taxon>
    </lineage>
</organism>
<dbReference type="PANTHER" id="PTHR30023:SF0">
    <property type="entry name" value="PENICILLIN-SENSITIVE CARBOXYPEPTIDASE A"/>
    <property type="match status" value="1"/>
</dbReference>
<dbReference type="Pfam" id="PF02113">
    <property type="entry name" value="Peptidase_S13"/>
    <property type="match status" value="1"/>
</dbReference>
<evidence type="ECO:0000256" key="1">
    <source>
        <dbReference type="ARBA" id="ARBA00006096"/>
    </source>
</evidence>
<dbReference type="GO" id="GO:0006508">
    <property type="term" value="P:proteolysis"/>
    <property type="evidence" value="ECO:0007669"/>
    <property type="project" value="InterPro"/>
</dbReference>
<proteinExistence type="inferred from homology"/>
<protein>
    <submittedName>
        <fullName evidence="3">D-alanyl-D-alanine carboxypeptidase/D-alanyl-D-alanine-endopeptidase</fullName>
        <ecNumber evidence="3">3.4.16.4</ecNumber>
    </submittedName>
</protein>
<dbReference type="PRINTS" id="PR00922">
    <property type="entry name" value="DADACBPTASE3"/>
</dbReference>
<dbReference type="Gene3D" id="3.50.80.20">
    <property type="entry name" value="D-Ala-D-Ala carboxypeptidase C, peptidase S13"/>
    <property type="match status" value="1"/>
</dbReference>
<dbReference type="PANTHER" id="PTHR30023">
    <property type="entry name" value="D-ALANYL-D-ALANINE CARBOXYPEPTIDASE"/>
    <property type="match status" value="1"/>
</dbReference>
<evidence type="ECO:0000256" key="2">
    <source>
        <dbReference type="ARBA" id="ARBA00022801"/>
    </source>
</evidence>
<dbReference type="AlphaFoldDB" id="A0A412TL73"/>
<comment type="similarity">
    <text evidence="1">Belongs to the peptidase S13 family.</text>
</comment>
<dbReference type="GO" id="GO:0000270">
    <property type="term" value="P:peptidoglycan metabolic process"/>
    <property type="evidence" value="ECO:0007669"/>
    <property type="project" value="TreeGrafter"/>
</dbReference>
<reference evidence="3 4" key="1">
    <citation type="submission" date="2018-08" db="EMBL/GenBank/DDBJ databases">
        <title>A genome reference for cultivated species of the human gut microbiota.</title>
        <authorList>
            <person name="Zou Y."/>
            <person name="Xue W."/>
            <person name="Luo G."/>
        </authorList>
    </citation>
    <scope>NUCLEOTIDE SEQUENCE [LARGE SCALE GENOMIC DNA]</scope>
    <source>
        <strain evidence="3 4">AF16-14</strain>
    </source>
</reference>
<evidence type="ECO:0000313" key="4">
    <source>
        <dbReference type="Proteomes" id="UP000284243"/>
    </source>
</evidence>
<name>A0A412TL73_9BACT</name>
<keyword evidence="3" id="KW-0121">Carboxypeptidase</keyword>
<gene>
    <name evidence="3" type="primary">dacB</name>
    <name evidence="3" type="ORF">DWW57_15690</name>
</gene>
<dbReference type="GO" id="GO:0009002">
    <property type="term" value="F:serine-type D-Ala-D-Ala carboxypeptidase activity"/>
    <property type="evidence" value="ECO:0007669"/>
    <property type="project" value="UniProtKB-EC"/>
</dbReference>
<keyword evidence="2 3" id="KW-0378">Hydrolase</keyword>
<dbReference type="InterPro" id="IPR012338">
    <property type="entry name" value="Beta-lactam/transpept-like"/>
</dbReference>